<accession>A0A1L2ZPX1</accession>
<keyword evidence="2" id="KW-1133">Transmembrane helix</keyword>
<feature type="transmembrane region" description="Helical" evidence="2">
    <location>
        <begin position="48"/>
        <end position="68"/>
    </location>
</feature>
<evidence type="ECO:0000313" key="4">
    <source>
        <dbReference type="Proteomes" id="UP000183530"/>
    </source>
</evidence>
<keyword evidence="2" id="KW-0472">Membrane</keyword>
<dbReference type="STRING" id="556325.BHE16_11335"/>
<dbReference type="RefSeq" id="WP_071894945.1">
    <property type="nucleotide sequence ID" value="NZ_CP018135.1"/>
</dbReference>
<protein>
    <submittedName>
        <fullName evidence="3">Uncharacterized protein</fullName>
    </submittedName>
</protein>
<gene>
    <name evidence="3" type="ORF">BHE16_11335</name>
</gene>
<feature type="region of interest" description="Disordered" evidence="1">
    <location>
        <begin position="1"/>
        <end position="41"/>
    </location>
</feature>
<sequence length="105" mass="11000">MSTNHPSPSEDSQNIFEPPPVSETETHDASHYASTNVPQRPPFPTATLVLGLVAAVVAILVLGANLLQWTYDPAIVGASILAGAGFLLIIGGILTHRDSSRKANS</sequence>
<feature type="compositionally biased region" description="Polar residues" evidence="1">
    <location>
        <begin position="1"/>
        <end position="15"/>
    </location>
</feature>
<evidence type="ECO:0000256" key="1">
    <source>
        <dbReference type="SAM" id="MobiDB-lite"/>
    </source>
</evidence>
<feature type="transmembrane region" description="Helical" evidence="2">
    <location>
        <begin position="74"/>
        <end position="95"/>
    </location>
</feature>
<evidence type="ECO:0000313" key="3">
    <source>
        <dbReference type="EMBL" id="APF41475.1"/>
    </source>
</evidence>
<keyword evidence="2" id="KW-0812">Transmembrane</keyword>
<dbReference type="EMBL" id="CP018135">
    <property type="protein sequence ID" value="APF41475.1"/>
    <property type="molecule type" value="Genomic_DNA"/>
</dbReference>
<dbReference type="Proteomes" id="UP000183530">
    <property type="component" value="Chromosome"/>
</dbReference>
<evidence type="ECO:0000256" key="2">
    <source>
        <dbReference type="SAM" id="Phobius"/>
    </source>
</evidence>
<proteinExistence type="predicted"/>
<organism evidence="3 4">
    <name type="scientific">Neomicrococcus aestuarii</name>
    <dbReference type="NCBI Taxonomy" id="556325"/>
    <lineage>
        <taxon>Bacteria</taxon>
        <taxon>Bacillati</taxon>
        <taxon>Actinomycetota</taxon>
        <taxon>Actinomycetes</taxon>
        <taxon>Micrococcales</taxon>
        <taxon>Micrococcaceae</taxon>
        <taxon>Neomicrococcus</taxon>
    </lineage>
</organism>
<dbReference type="AlphaFoldDB" id="A0A1L2ZPX1"/>
<keyword evidence="4" id="KW-1185">Reference proteome</keyword>
<name>A0A1L2ZPX1_9MICC</name>
<reference evidence="3 4" key="1">
    <citation type="submission" date="2016-11" db="EMBL/GenBank/DDBJ databases">
        <title>Genome sequencing of Zhihengliuella aestuarii B18 antagonistic to Plasmodiophora brassicae.</title>
        <authorList>
            <person name="Luo Y."/>
        </authorList>
    </citation>
    <scope>NUCLEOTIDE SEQUENCE [LARGE SCALE GENOMIC DNA]</scope>
    <source>
        <strain evidence="3 4">B18</strain>
    </source>
</reference>
<dbReference type="KEGG" id="nae:BHE16_11335"/>